<reference evidence="2 3" key="1">
    <citation type="submission" date="2019-01" db="EMBL/GenBank/DDBJ databases">
        <title>High-quality draft genome of. Pseudomonas songnenensis str. L103, a full-fledged denitrifier isolated from 100 meters deep aquifer in a heavily nitrogen fertilized agricultural area.</title>
        <authorList>
            <person name="Liu M."/>
            <person name="Liu B."/>
        </authorList>
    </citation>
    <scope>NUCLEOTIDE SEQUENCE [LARGE SCALE GENOMIC DNA]</scope>
    <source>
        <strain evidence="2 3">L103</strain>
    </source>
</reference>
<proteinExistence type="predicted"/>
<dbReference type="EMBL" id="RWYU02000004">
    <property type="protein sequence ID" value="RYJ62098.1"/>
    <property type="molecule type" value="Genomic_DNA"/>
</dbReference>
<feature type="region of interest" description="Disordered" evidence="1">
    <location>
        <begin position="56"/>
        <end position="77"/>
    </location>
</feature>
<evidence type="ECO:0000313" key="3">
    <source>
        <dbReference type="Proteomes" id="UP000282800"/>
    </source>
</evidence>
<evidence type="ECO:0000313" key="2">
    <source>
        <dbReference type="EMBL" id="RYJ62098.1"/>
    </source>
</evidence>
<accession>A0A482UJ15</accession>
<comment type="caution">
    <text evidence="2">The sequence shown here is derived from an EMBL/GenBank/DDBJ whole genome shotgun (WGS) entry which is preliminary data.</text>
</comment>
<dbReference type="AlphaFoldDB" id="A0A482UJ15"/>
<name>A0A482UJ15_9PSED</name>
<organism evidence="2 3">
    <name type="scientific">Pseudomonas songnenensis</name>
    <dbReference type="NCBI Taxonomy" id="1176259"/>
    <lineage>
        <taxon>Bacteria</taxon>
        <taxon>Pseudomonadati</taxon>
        <taxon>Pseudomonadota</taxon>
        <taxon>Gammaproteobacteria</taxon>
        <taxon>Pseudomonadales</taxon>
        <taxon>Pseudomonadaceae</taxon>
        <taxon>Pseudomonas</taxon>
    </lineage>
</organism>
<sequence length="77" mass="8662">MATTSDGFTGFESSDHNRAMTAETADNRRLQHFFSLVRTSLNRRDGLPQLVWLRRLPDNSGPLAPQLSQSATERDKS</sequence>
<gene>
    <name evidence="2" type="ORF">EJA06_010085</name>
</gene>
<feature type="region of interest" description="Disordered" evidence="1">
    <location>
        <begin position="1"/>
        <end position="25"/>
    </location>
</feature>
<dbReference type="RefSeq" id="WP_126189440.1">
    <property type="nucleotide sequence ID" value="NZ_RWYU02000004.1"/>
</dbReference>
<dbReference type="Proteomes" id="UP000282800">
    <property type="component" value="Unassembled WGS sequence"/>
</dbReference>
<evidence type="ECO:0000256" key="1">
    <source>
        <dbReference type="SAM" id="MobiDB-lite"/>
    </source>
</evidence>
<protein>
    <submittedName>
        <fullName evidence="2">Uncharacterized protein</fullName>
    </submittedName>
</protein>